<dbReference type="InterPro" id="IPR011892">
    <property type="entry name" value="Cyt_kin_arch"/>
</dbReference>
<dbReference type="Proteomes" id="UP000252985">
    <property type="component" value="Chromosome"/>
</dbReference>
<dbReference type="HAMAP" id="MF_00239">
    <property type="entry name" value="Cytidyl_kinase_type2"/>
    <property type="match status" value="1"/>
</dbReference>
<dbReference type="Pfam" id="PF13189">
    <property type="entry name" value="Cytidylate_kin2"/>
    <property type="match status" value="1"/>
</dbReference>
<reference evidence="11 14" key="2">
    <citation type="submission" date="2018-07" db="EMBL/GenBank/DDBJ databases">
        <title>Genome sequences of Haloplanus sp. CBA1113.</title>
        <authorList>
            <person name="Kim Y.B."/>
            <person name="Roh S.W."/>
        </authorList>
    </citation>
    <scope>NUCLEOTIDE SEQUENCE [LARGE SCALE GENOMIC DNA]</scope>
    <source>
        <strain evidence="11 14">CBA1113</strain>
    </source>
</reference>
<protein>
    <recommendedName>
        <fullName evidence="10">Cytidylate kinase</fullName>
        <shortName evidence="10">CK</shortName>
        <ecNumber evidence="10">2.7.4.25</ecNumber>
    </recommendedName>
    <alternativeName>
        <fullName evidence="10">Cytidine monophosphate kinase</fullName>
        <shortName evidence="10">CMP kinase</shortName>
    </alternativeName>
</protein>
<dbReference type="CDD" id="cd02020">
    <property type="entry name" value="CMPK"/>
    <property type="match status" value="1"/>
</dbReference>
<keyword evidence="7 10" id="KW-0067">ATP-binding</keyword>
<accession>A0A345EHC3</accession>
<dbReference type="InterPro" id="IPR027417">
    <property type="entry name" value="P-loop_NTPase"/>
</dbReference>
<feature type="binding site" evidence="10">
    <location>
        <begin position="7"/>
        <end position="15"/>
    </location>
    <ligand>
        <name>ATP</name>
        <dbReference type="ChEBI" id="CHEBI:30616"/>
    </ligand>
</feature>
<keyword evidence="3 10" id="KW-0963">Cytoplasm</keyword>
<dbReference type="Gene3D" id="3.40.50.300">
    <property type="entry name" value="P-loop containing nucleotide triphosphate hydrolases"/>
    <property type="match status" value="1"/>
</dbReference>
<evidence type="ECO:0000256" key="1">
    <source>
        <dbReference type="ARBA" id="ARBA00004496"/>
    </source>
</evidence>
<evidence type="ECO:0000313" key="12">
    <source>
        <dbReference type="EMBL" id="AXG11595.1"/>
    </source>
</evidence>
<comment type="similarity">
    <text evidence="2 10">Belongs to the cytidylate kinase family. Type 2 subfamily.</text>
</comment>
<evidence type="ECO:0000256" key="3">
    <source>
        <dbReference type="ARBA" id="ARBA00022490"/>
    </source>
</evidence>
<reference evidence="12 13" key="1">
    <citation type="submission" date="2018-07" db="EMBL/GenBank/DDBJ databases">
        <title>Genome sequences of Haloplanus sp. CBA1112.</title>
        <authorList>
            <person name="Kim Y.B."/>
            <person name="Roh S.W."/>
        </authorList>
    </citation>
    <scope>NUCLEOTIDE SEQUENCE [LARGE SCALE GENOMIC DNA]</scope>
    <source>
        <strain evidence="12 13">CBA1112</strain>
    </source>
</reference>
<keyword evidence="14" id="KW-1185">Reference proteome</keyword>
<comment type="catalytic activity">
    <reaction evidence="8 10">
        <text>dCMP + ATP = dCDP + ADP</text>
        <dbReference type="Rhea" id="RHEA:25094"/>
        <dbReference type="ChEBI" id="CHEBI:30616"/>
        <dbReference type="ChEBI" id="CHEBI:57566"/>
        <dbReference type="ChEBI" id="CHEBI:58593"/>
        <dbReference type="ChEBI" id="CHEBI:456216"/>
        <dbReference type="EC" id="2.7.4.25"/>
    </reaction>
</comment>
<evidence type="ECO:0000313" key="11">
    <source>
        <dbReference type="EMBL" id="AXG05122.1"/>
    </source>
</evidence>
<dbReference type="GO" id="GO:0006220">
    <property type="term" value="P:pyrimidine nucleotide metabolic process"/>
    <property type="evidence" value="ECO:0007669"/>
    <property type="project" value="UniProtKB-UniRule"/>
</dbReference>
<dbReference type="NCBIfam" id="TIGR02173">
    <property type="entry name" value="cyt_kin_arch"/>
    <property type="match status" value="1"/>
</dbReference>
<evidence type="ECO:0000256" key="6">
    <source>
        <dbReference type="ARBA" id="ARBA00022777"/>
    </source>
</evidence>
<organism evidence="12 13">
    <name type="scientific">Haloplanus rubicundus</name>
    <dbReference type="NCBI Taxonomy" id="1547898"/>
    <lineage>
        <taxon>Archaea</taxon>
        <taxon>Methanobacteriati</taxon>
        <taxon>Methanobacteriota</taxon>
        <taxon>Stenosarchaea group</taxon>
        <taxon>Halobacteria</taxon>
        <taxon>Halobacteriales</taxon>
        <taxon>Haloferacaceae</taxon>
        <taxon>Haloplanus</taxon>
    </lineage>
</organism>
<evidence type="ECO:0000256" key="4">
    <source>
        <dbReference type="ARBA" id="ARBA00022679"/>
    </source>
</evidence>
<dbReference type="Proteomes" id="UP000253273">
    <property type="component" value="Chromosome"/>
</dbReference>
<accession>A0A345DYV0</accession>
<comment type="subcellular location">
    <subcellularLocation>
        <location evidence="1 10">Cytoplasm</location>
    </subcellularLocation>
</comment>
<keyword evidence="5 10" id="KW-0547">Nucleotide-binding</keyword>
<dbReference type="GeneID" id="37288911"/>
<evidence type="ECO:0000256" key="7">
    <source>
        <dbReference type="ARBA" id="ARBA00022840"/>
    </source>
</evidence>
<dbReference type="KEGG" id="haj:DU500_01030"/>
<evidence type="ECO:0000256" key="10">
    <source>
        <dbReference type="HAMAP-Rule" id="MF_00239"/>
    </source>
</evidence>
<dbReference type="AlphaFoldDB" id="A0A345EHC3"/>
<gene>
    <name evidence="10" type="primary">cmk</name>
    <name evidence="12" type="ORF">DU484_17995</name>
    <name evidence="11" type="ORF">DU500_01030</name>
</gene>
<dbReference type="GO" id="GO:0036431">
    <property type="term" value="F:dCMP kinase activity"/>
    <property type="evidence" value="ECO:0007669"/>
    <property type="project" value="InterPro"/>
</dbReference>
<dbReference type="RefSeq" id="WP_114584277.1">
    <property type="nucleotide sequence ID" value="NZ_CP031148.1"/>
</dbReference>
<proteinExistence type="inferred from homology"/>
<evidence type="ECO:0000256" key="9">
    <source>
        <dbReference type="ARBA" id="ARBA00048478"/>
    </source>
</evidence>
<dbReference type="SUPFAM" id="SSF52540">
    <property type="entry name" value="P-loop containing nucleoside triphosphate hydrolases"/>
    <property type="match status" value="1"/>
</dbReference>
<evidence type="ECO:0000256" key="2">
    <source>
        <dbReference type="ARBA" id="ARBA00011005"/>
    </source>
</evidence>
<dbReference type="EC" id="2.7.4.25" evidence="10"/>
<keyword evidence="6 10" id="KW-0418">Kinase</keyword>
<dbReference type="InterPro" id="IPR011994">
    <property type="entry name" value="Cytidylate_kinase_dom"/>
</dbReference>
<dbReference type="GO" id="GO:0005737">
    <property type="term" value="C:cytoplasm"/>
    <property type="evidence" value="ECO:0007669"/>
    <property type="project" value="UniProtKB-SubCell"/>
</dbReference>
<comment type="catalytic activity">
    <reaction evidence="9 10">
        <text>CMP + ATP = CDP + ADP</text>
        <dbReference type="Rhea" id="RHEA:11600"/>
        <dbReference type="ChEBI" id="CHEBI:30616"/>
        <dbReference type="ChEBI" id="CHEBI:58069"/>
        <dbReference type="ChEBI" id="CHEBI:60377"/>
        <dbReference type="ChEBI" id="CHEBI:456216"/>
        <dbReference type="EC" id="2.7.4.25"/>
    </reaction>
</comment>
<sequence>MLLTVSGPAGSGKSTTAAGLAEALDLEHVSGGDIFRDLAAERGYTPVEFNELAEEDGQIDRDLDRRLYEIARDRDGVVLESRLAGWLAPDADFRLWLDAPVDVRAARIADREEKSVDRAREETLRRERSERKRYADYYDIPIDDLSIYDLVVNTARWTAPGVLAILTTAVEHYDPTADEGGYAVEGVDLGSLDIDL</sequence>
<evidence type="ECO:0000313" key="13">
    <source>
        <dbReference type="Proteomes" id="UP000252985"/>
    </source>
</evidence>
<keyword evidence="4 10" id="KW-0808">Transferase</keyword>
<dbReference type="OrthoDB" id="31096at2157"/>
<name>A0A345EHC3_9EURY</name>
<dbReference type="GO" id="GO:0005524">
    <property type="term" value="F:ATP binding"/>
    <property type="evidence" value="ECO:0007669"/>
    <property type="project" value="UniProtKB-UniRule"/>
</dbReference>
<evidence type="ECO:0000256" key="8">
    <source>
        <dbReference type="ARBA" id="ARBA00047615"/>
    </source>
</evidence>
<dbReference type="EMBL" id="CP031150">
    <property type="protein sequence ID" value="AXG05122.1"/>
    <property type="molecule type" value="Genomic_DNA"/>
</dbReference>
<dbReference type="KEGG" id="haq:DU484_17995"/>
<evidence type="ECO:0000256" key="5">
    <source>
        <dbReference type="ARBA" id="ARBA00022741"/>
    </source>
</evidence>
<evidence type="ECO:0000313" key="14">
    <source>
        <dbReference type="Proteomes" id="UP000253273"/>
    </source>
</evidence>
<dbReference type="EMBL" id="CP031148">
    <property type="protein sequence ID" value="AXG11595.1"/>
    <property type="molecule type" value="Genomic_DNA"/>
</dbReference>